<dbReference type="InterPro" id="IPR022687">
    <property type="entry name" value="HTH_DTXR"/>
</dbReference>
<dbReference type="InterPro" id="IPR036388">
    <property type="entry name" value="WH-like_DNA-bd_sf"/>
</dbReference>
<dbReference type="PANTHER" id="PTHR33238:SF7">
    <property type="entry name" value="IRON-DEPENDENT TRANSCRIPTIONAL REGULATOR"/>
    <property type="match status" value="1"/>
</dbReference>
<dbReference type="GO" id="GO:0046914">
    <property type="term" value="F:transition metal ion binding"/>
    <property type="evidence" value="ECO:0007669"/>
    <property type="project" value="InterPro"/>
</dbReference>
<dbReference type="PANTHER" id="PTHR33238">
    <property type="entry name" value="IRON (METAL) DEPENDENT REPRESSOR, DTXR FAMILY"/>
    <property type="match status" value="1"/>
</dbReference>
<dbReference type="SMART" id="SM00529">
    <property type="entry name" value="HTH_DTXR"/>
    <property type="match status" value="1"/>
</dbReference>
<dbReference type="RefSeq" id="WP_277523652.1">
    <property type="nucleotide sequence ID" value="NZ_JAMQOT010000007.1"/>
</dbReference>
<evidence type="ECO:0000259" key="1">
    <source>
        <dbReference type="PROSITE" id="PS50944"/>
    </source>
</evidence>
<dbReference type="Pfam" id="PF01325">
    <property type="entry name" value="Fe_dep_repress"/>
    <property type="match status" value="1"/>
</dbReference>
<evidence type="ECO:0000313" key="3">
    <source>
        <dbReference type="Proteomes" id="UP001154061"/>
    </source>
</evidence>
<dbReference type="InterPro" id="IPR022689">
    <property type="entry name" value="Iron_dep_repressor"/>
</dbReference>
<dbReference type="SUPFAM" id="SSF46785">
    <property type="entry name" value="Winged helix' DNA-binding domain"/>
    <property type="match status" value="1"/>
</dbReference>
<reference evidence="2" key="1">
    <citation type="submission" date="2022-06" db="EMBL/GenBank/DDBJ databases">
        <title>Natrinema sp. a new haloarchaeum isolate from saline soil.</title>
        <authorList>
            <person name="Strakova D."/>
            <person name="Galisteo C."/>
            <person name="Sanchez-Porro C."/>
            <person name="Ventosa A."/>
        </authorList>
    </citation>
    <scope>NUCLEOTIDE SEQUENCE</scope>
    <source>
        <strain evidence="2">S1CR25-10</strain>
    </source>
</reference>
<feature type="domain" description="HTH dtxR-type" evidence="1">
    <location>
        <begin position="27"/>
        <end position="82"/>
    </location>
</feature>
<accession>A0A9Q4L940</accession>
<proteinExistence type="predicted"/>
<dbReference type="Gene3D" id="1.10.10.10">
    <property type="entry name" value="Winged helix-like DNA-binding domain superfamily/Winged helix DNA-binding domain"/>
    <property type="match status" value="1"/>
</dbReference>
<evidence type="ECO:0000313" key="2">
    <source>
        <dbReference type="EMBL" id="MDF9747551.1"/>
    </source>
</evidence>
<name>A0A9Q4L940_9EURY</name>
<keyword evidence="3" id="KW-1185">Reference proteome</keyword>
<dbReference type="Proteomes" id="UP001154061">
    <property type="component" value="Unassembled WGS sequence"/>
</dbReference>
<protein>
    <submittedName>
        <fullName evidence="2">Metal-dependent transcriptional regulator</fullName>
    </submittedName>
</protein>
<dbReference type="GO" id="GO:0003677">
    <property type="term" value="F:DNA binding"/>
    <property type="evidence" value="ECO:0007669"/>
    <property type="project" value="InterPro"/>
</dbReference>
<gene>
    <name evidence="2" type="ORF">NDI89_18355</name>
</gene>
<comment type="caution">
    <text evidence="2">The sequence shown here is derived from an EMBL/GenBank/DDBJ whole genome shotgun (WGS) entry which is preliminary data.</text>
</comment>
<sequence>MASAESSPESDETATLPDSLSSAAGWYLLTVYRLSSRDDRRVRTGELAERLAISPASVTEMAGKLADDSFLEYEPYAGVAVTPRGERTAESLAWRQCVVASFFDRILSYDIDGDTAYRIGYTVPEGGIRRLRERVDNPCLDTCRRVGREDDDCLVAARAEG</sequence>
<organism evidence="2 3">
    <name type="scientific">Natrinema salsiterrestre</name>
    <dbReference type="NCBI Taxonomy" id="2950540"/>
    <lineage>
        <taxon>Archaea</taxon>
        <taxon>Methanobacteriati</taxon>
        <taxon>Methanobacteriota</taxon>
        <taxon>Stenosarchaea group</taxon>
        <taxon>Halobacteria</taxon>
        <taxon>Halobacteriales</taxon>
        <taxon>Natrialbaceae</taxon>
        <taxon>Natrinema</taxon>
    </lineage>
</organism>
<dbReference type="PROSITE" id="PS50944">
    <property type="entry name" value="HTH_DTXR"/>
    <property type="match status" value="1"/>
</dbReference>
<dbReference type="InterPro" id="IPR036390">
    <property type="entry name" value="WH_DNA-bd_sf"/>
</dbReference>
<dbReference type="GO" id="GO:0003700">
    <property type="term" value="F:DNA-binding transcription factor activity"/>
    <property type="evidence" value="ECO:0007669"/>
    <property type="project" value="InterPro"/>
</dbReference>
<dbReference type="InterPro" id="IPR050536">
    <property type="entry name" value="DtxR_MntR_Metal-Reg"/>
</dbReference>
<dbReference type="AlphaFoldDB" id="A0A9Q4L940"/>
<dbReference type="EMBL" id="JAMQOT010000007">
    <property type="protein sequence ID" value="MDF9747551.1"/>
    <property type="molecule type" value="Genomic_DNA"/>
</dbReference>